<dbReference type="EMBL" id="HE616890">
    <property type="protein sequence ID" value="CCE98447.1"/>
    <property type="molecule type" value="Genomic_DNA"/>
</dbReference>
<evidence type="ECO:0000259" key="5">
    <source>
        <dbReference type="PROSITE" id="PS51464"/>
    </source>
</evidence>
<evidence type="ECO:0000256" key="3">
    <source>
        <dbReference type="ARBA" id="ARBA00023163"/>
    </source>
</evidence>
<keyword evidence="2" id="KW-0238">DNA-binding</keyword>
<dbReference type="HOGENOM" id="CLU_055769_1_3_5"/>
<accession>G9A6D7</accession>
<sequence length="313" mass="34614">MERPFYPDGDQSIRMRQIEHEQAWRCRTMSTPETTTDVPQDFEALKAVILERKAQLPKRLKQVAAYSLDNPDEIAFGTAASIATSADVQPSTLVRFAQHFGFEGFSSLQQIFRARLRERTPGYEDRLKALRGNDHSRLESGSIFNGFVAAAHRSLDNIATSVDPQAFEQAVDILARADTIYLIAKRRSYPISSYMAYAFGKLKVKYQHVGTAAGIDDDMLAMATKQDAAFAVSFSPYASESAAQARLLANRKVPVVSLTDSAFSPLAESSKVWFELVEADHAGFRSLSASMAFAMALTVAIAEKRRRAEDAAI</sequence>
<name>G9A6D7_SINF1</name>
<evidence type="ECO:0000313" key="7">
    <source>
        <dbReference type="Proteomes" id="UP000007735"/>
    </source>
</evidence>
<dbReference type="GO" id="GO:0097367">
    <property type="term" value="F:carbohydrate derivative binding"/>
    <property type="evidence" value="ECO:0007669"/>
    <property type="project" value="InterPro"/>
</dbReference>
<dbReference type="Proteomes" id="UP000007735">
    <property type="component" value="Chromosome"/>
</dbReference>
<organism evidence="6 7">
    <name type="scientific">Sinorhizobium fredii (strain HH103)</name>
    <dbReference type="NCBI Taxonomy" id="1117943"/>
    <lineage>
        <taxon>Bacteria</taxon>
        <taxon>Pseudomonadati</taxon>
        <taxon>Pseudomonadota</taxon>
        <taxon>Alphaproteobacteria</taxon>
        <taxon>Hyphomicrobiales</taxon>
        <taxon>Rhizobiaceae</taxon>
        <taxon>Sinorhizobium/Ensifer group</taxon>
        <taxon>Sinorhizobium</taxon>
    </lineage>
</organism>
<evidence type="ECO:0000256" key="2">
    <source>
        <dbReference type="ARBA" id="ARBA00023125"/>
    </source>
</evidence>
<dbReference type="Pfam" id="PF01380">
    <property type="entry name" value="SIS"/>
    <property type="match status" value="1"/>
</dbReference>
<gene>
    <name evidence="6" type="ordered locus">SFHH103_03956</name>
</gene>
<protein>
    <submittedName>
        <fullName evidence="6">Uncharacterized HTH-type transcriptional regulator ybbH</fullName>
    </submittedName>
</protein>
<dbReference type="PATRIC" id="fig|380.5.peg.4174"/>
<dbReference type="GO" id="GO:0003677">
    <property type="term" value="F:DNA binding"/>
    <property type="evidence" value="ECO:0007669"/>
    <property type="project" value="UniProtKB-KW"/>
</dbReference>
<evidence type="ECO:0000256" key="1">
    <source>
        <dbReference type="ARBA" id="ARBA00023015"/>
    </source>
</evidence>
<dbReference type="PANTHER" id="PTHR30514:SF20">
    <property type="entry name" value="TRANSCRIPTIONAL REGULATOR"/>
    <property type="match status" value="1"/>
</dbReference>
<dbReference type="eggNOG" id="COG1737">
    <property type="taxonomic scope" value="Bacteria"/>
</dbReference>
<dbReference type="STRING" id="1117943.SFHH103_03956"/>
<dbReference type="Pfam" id="PF01418">
    <property type="entry name" value="HTH_6"/>
    <property type="match status" value="1"/>
</dbReference>
<dbReference type="InterPro" id="IPR046348">
    <property type="entry name" value="SIS_dom_sf"/>
</dbReference>
<dbReference type="PROSITE" id="PS51464">
    <property type="entry name" value="SIS"/>
    <property type="match status" value="1"/>
</dbReference>
<feature type="domain" description="SIS" evidence="5">
    <location>
        <begin position="170"/>
        <end position="307"/>
    </location>
</feature>
<evidence type="ECO:0000259" key="4">
    <source>
        <dbReference type="PROSITE" id="PS51071"/>
    </source>
</evidence>
<reference evidence="6 7" key="1">
    <citation type="journal article" date="2012" name="J. Bacteriol.">
        <title>Genome sequence of the soybean symbiont Sinorhizobium fredii HH103.</title>
        <authorList>
            <person name="Weidner S."/>
            <person name="Becker A."/>
            <person name="Bonilla I."/>
            <person name="Jaenicke S."/>
            <person name="Lloret J."/>
            <person name="Margaret I."/>
            <person name="Puhler A."/>
            <person name="Ruiz-Sainz J.E."/>
            <person name="Schneiker-Bekel S."/>
            <person name="Szczepanowski R."/>
            <person name="Vinardell J.M."/>
            <person name="Zehner S."/>
            <person name="Gottfert M."/>
        </authorList>
    </citation>
    <scope>NUCLEOTIDE SEQUENCE [LARGE SCALE GENOMIC DNA]</scope>
    <source>
        <strain evidence="6 7">HH103</strain>
    </source>
</reference>
<feature type="domain" description="HTH rpiR-type" evidence="4">
    <location>
        <begin position="43"/>
        <end position="119"/>
    </location>
</feature>
<dbReference type="InterPro" id="IPR035472">
    <property type="entry name" value="RpiR-like_SIS"/>
</dbReference>
<dbReference type="InterPro" id="IPR000281">
    <property type="entry name" value="HTH_RpiR"/>
</dbReference>
<dbReference type="KEGG" id="sfh:SFHH103_03956"/>
<evidence type="ECO:0000313" key="6">
    <source>
        <dbReference type="EMBL" id="CCE98447.1"/>
    </source>
</evidence>
<dbReference type="AlphaFoldDB" id="G9A6D7"/>
<dbReference type="InterPro" id="IPR001347">
    <property type="entry name" value="SIS_dom"/>
</dbReference>
<dbReference type="InterPro" id="IPR047640">
    <property type="entry name" value="RpiR-like"/>
</dbReference>
<dbReference type="CDD" id="cd05013">
    <property type="entry name" value="SIS_RpiR"/>
    <property type="match status" value="1"/>
</dbReference>
<dbReference type="GO" id="GO:1901135">
    <property type="term" value="P:carbohydrate derivative metabolic process"/>
    <property type="evidence" value="ECO:0007669"/>
    <property type="project" value="InterPro"/>
</dbReference>
<proteinExistence type="predicted"/>
<dbReference type="Gene3D" id="1.10.10.10">
    <property type="entry name" value="Winged helix-like DNA-binding domain superfamily/Winged helix DNA-binding domain"/>
    <property type="match status" value="1"/>
</dbReference>
<keyword evidence="3" id="KW-0804">Transcription</keyword>
<keyword evidence="1" id="KW-0805">Transcription regulation</keyword>
<dbReference type="PROSITE" id="PS51071">
    <property type="entry name" value="HTH_RPIR"/>
    <property type="match status" value="1"/>
</dbReference>
<dbReference type="Gene3D" id="3.40.50.10490">
    <property type="entry name" value="Glucose-6-phosphate isomerase like protein, domain 1"/>
    <property type="match status" value="1"/>
</dbReference>
<dbReference type="InterPro" id="IPR009057">
    <property type="entry name" value="Homeodomain-like_sf"/>
</dbReference>
<dbReference type="GO" id="GO:0003700">
    <property type="term" value="F:DNA-binding transcription factor activity"/>
    <property type="evidence" value="ECO:0007669"/>
    <property type="project" value="InterPro"/>
</dbReference>
<dbReference type="SUPFAM" id="SSF53697">
    <property type="entry name" value="SIS domain"/>
    <property type="match status" value="1"/>
</dbReference>
<dbReference type="PANTHER" id="PTHR30514">
    <property type="entry name" value="GLUCOKINASE"/>
    <property type="match status" value="1"/>
</dbReference>
<dbReference type="SUPFAM" id="SSF46689">
    <property type="entry name" value="Homeodomain-like"/>
    <property type="match status" value="1"/>
</dbReference>
<dbReference type="InterPro" id="IPR036388">
    <property type="entry name" value="WH-like_DNA-bd_sf"/>
</dbReference>